<dbReference type="PANTHER" id="PTHR14776:SF1">
    <property type="entry name" value="CADHERIN-LIKE AND PC-ESTERASE DOMAIN-CONTAINING PROTEIN 1"/>
    <property type="match status" value="1"/>
</dbReference>
<proteinExistence type="predicted"/>
<evidence type="ECO:0000313" key="4">
    <source>
        <dbReference type="Proteomes" id="UP001634394"/>
    </source>
</evidence>
<keyword evidence="4" id="KW-1185">Reference proteome</keyword>
<feature type="transmembrane region" description="Helical" evidence="1">
    <location>
        <begin position="60"/>
        <end position="79"/>
    </location>
</feature>
<protein>
    <recommendedName>
        <fullName evidence="2">NXPE C-terminal domain-containing protein</fullName>
    </recommendedName>
</protein>
<dbReference type="PANTHER" id="PTHR14776">
    <property type="entry name" value="CADHERIN-LIKE AND PC-ESTERASE DOMAIN-CONTAINING PROTEIN 1"/>
    <property type="match status" value="1"/>
</dbReference>
<dbReference type="InterPro" id="IPR057106">
    <property type="entry name" value="NXPE4_C"/>
</dbReference>
<dbReference type="AlphaFoldDB" id="A0ABD3UW20"/>
<keyword evidence="1" id="KW-0472">Membrane</keyword>
<evidence type="ECO:0000259" key="2">
    <source>
        <dbReference type="Pfam" id="PF24536"/>
    </source>
</evidence>
<dbReference type="Pfam" id="PF24536">
    <property type="entry name" value="NXPE4_C"/>
    <property type="match status" value="1"/>
</dbReference>
<keyword evidence="1" id="KW-0812">Transmembrane</keyword>
<evidence type="ECO:0000313" key="3">
    <source>
        <dbReference type="EMBL" id="KAL3853639.1"/>
    </source>
</evidence>
<gene>
    <name evidence="3" type="ORF">ACJMK2_017169</name>
</gene>
<name>A0ABD3UW20_SINWO</name>
<keyword evidence="1" id="KW-1133">Transmembrane helix</keyword>
<sequence length="1082" mass="123894">MELVFCTLLFHSITVTFRIKIWTKVLSRRIPWISRSIAQKIIIMAVSSVQMCVSCYLKNCYFFLLMVAMVSLMLTYHIGTQTLQMAMEEMSKSGALKLQFREASLKEKDEDQSDNAGSVWRRSLNMHQLMGSSDSSILNKLVELEDKLLRTTKQRRVAVVGKLEDARKMSGLALALHKLHYHIKPLPDQLTWVDESTLLQGNLSVVLCSDDEQWAVELALKELTSLSKQNIKVNRSPTLTPFLSNTNNICKLSRMIHKMQDVVDDTPECFILQEEQNYRPEMFSTDLYLSVSMSRDKLVWDHSNLGAFADFLNRFRGVLWRLPGNLLKFEGGPLLKVYTLLTSFLPLRVYLYPMAKTTSLTQSQDTGQQKMSHVKDLLRAVSNGIDSGQVLLDTIKMTIVQYFLVTEVALLSIKNLSDHKTLRCRGCFQVLEMEMICQTVSRCDPVQVKPVRTSSELSQNHNLDKMMDCVANVIVSERKVAGDVAKALKQMDVQLETDGGCEADSNEYVCLTEEDLVYLLNHRRERLTDSNFLMVYPEPEQSKYSSIFDDLQKEPIIDFVTGHDQSSGPIKSSHQLSTVRLHPLLTKMEKFYKHLDSDENDKTRNSRYSGKRQSEDIVKMNINREINLRHTIKSTADTEKRHSCSIDDADMPYLSDIYSEPKLSLTKSETWRNIYTASVPYKTIMIKMRVTSKHCHSEARIEDREGSDGAVNLTLGLGENRISIYMVDLLSSPPVVVNTYVVLIERQPQSIQPPIMFTPENLQVSSLKQDCSLPFSPTETCGLHIVKNYTSWVDYLNQSTVFPRCQSGDSPGKWYVPCQSSSEENTCHWQHSKWQPSRCQYKQLQQQDIEQCLKGKKLLFVGDSTNRGMLHYILEVLNGTLMEWDKTHTTRIYRNLNSNQTLFIFAYYPHFWLPANHRPTFDKVLYQLIKSSHPLDNNHNTVMVVGGVQWLAKQHLDIIMAALKREGLSNITKIVKGVGAGFHQLVKNVRYVPKEGQPDLLRMEQEILEYAKQIGFHGLATYNMTASRYKDFHPGKCACHFHQVTKIRRDDHGYEDPVYHVTGEINAVYSNILLNLICDSPG</sequence>
<dbReference type="Proteomes" id="UP001634394">
    <property type="component" value="Unassembled WGS sequence"/>
</dbReference>
<accession>A0ABD3UW20</accession>
<evidence type="ECO:0000256" key="1">
    <source>
        <dbReference type="SAM" id="Phobius"/>
    </source>
</evidence>
<dbReference type="EMBL" id="JBJQND010000015">
    <property type="protein sequence ID" value="KAL3853639.1"/>
    <property type="molecule type" value="Genomic_DNA"/>
</dbReference>
<comment type="caution">
    <text evidence="3">The sequence shown here is derived from an EMBL/GenBank/DDBJ whole genome shotgun (WGS) entry which is preliminary data.</text>
</comment>
<organism evidence="3 4">
    <name type="scientific">Sinanodonta woodiana</name>
    <name type="common">Chinese pond mussel</name>
    <name type="synonym">Anodonta woodiana</name>
    <dbReference type="NCBI Taxonomy" id="1069815"/>
    <lineage>
        <taxon>Eukaryota</taxon>
        <taxon>Metazoa</taxon>
        <taxon>Spiralia</taxon>
        <taxon>Lophotrochozoa</taxon>
        <taxon>Mollusca</taxon>
        <taxon>Bivalvia</taxon>
        <taxon>Autobranchia</taxon>
        <taxon>Heteroconchia</taxon>
        <taxon>Palaeoheterodonta</taxon>
        <taxon>Unionida</taxon>
        <taxon>Unionoidea</taxon>
        <taxon>Unionidae</taxon>
        <taxon>Unioninae</taxon>
        <taxon>Sinanodonta</taxon>
    </lineage>
</organism>
<reference evidence="3 4" key="1">
    <citation type="submission" date="2024-11" db="EMBL/GenBank/DDBJ databases">
        <title>Chromosome-level genome assembly of the freshwater bivalve Anodonta woodiana.</title>
        <authorList>
            <person name="Chen X."/>
        </authorList>
    </citation>
    <scope>NUCLEOTIDE SEQUENCE [LARGE SCALE GENOMIC DNA]</scope>
    <source>
        <strain evidence="3">MN2024</strain>
        <tissue evidence="3">Gills</tissue>
    </source>
</reference>
<feature type="domain" description="NXPE C-terminal" evidence="2">
    <location>
        <begin position="834"/>
        <end position="962"/>
    </location>
</feature>